<gene>
    <name evidence="1" type="ORF">LCI18_000037</name>
</gene>
<evidence type="ECO:0000313" key="1">
    <source>
        <dbReference type="EMBL" id="UPK89102.1"/>
    </source>
</evidence>
<evidence type="ECO:0000313" key="2">
    <source>
        <dbReference type="Proteomes" id="UP000830768"/>
    </source>
</evidence>
<protein>
    <submittedName>
        <fullName evidence="1">Uncharacterized protein</fullName>
    </submittedName>
</protein>
<accession>A0ACD3YJL3</accession>
<keyword evidence="2" id="KW-1185">Reference proteome</keyword>
<name>A0ACD3YJL3_FUSSC</name>
<organism evidence="1 2">
    <name type="scientific">Fusarium solani subsp. cucurbitae</name>
    <name type="common">Neocosmosporum cucurbitae</name>
    <dbReference type="NCBI Taxonomy" id="2747967"/>
    <lineage>
        <taxon>Eukaryota</taxon>
        <taxon>Fungi</taxon>
        <taxon>Dikarya</taxon>
        <taxon>Ascomycota</taxon>
        <taxon>Pezizomycotina</taxon>
        <taxon>Sordariomycetes</taxon>
        <taxon>Hypocreomycetidae</taxon>
        <taxon>Hypocreales</taxon>
        <taxon>Nectriaceae</taxon>
        <taxon>Fusarium</taxon>
        <taxon>Fusarium solani species complex</taxon>
    </lineage>
</organism>
<reference evidence="1" key="1">
    <citation type="submission" date="2021-11" db="EMBL/GenBank/DDBJ databases">
        <title>Fusarium solani-melongenae Genome sequencing and assembly.</title>
        <authorList>
            <person name="Xie S."/>
            <person name="Huang L."/>
            <person name="Zhang X."/>
        </authorList>
    </citation>
    <scope>NUCLEOTIDE SEQUENCE</scope>
    <source>
        <strain evidence="1">CRI 24-3</strain>
    </source>
</reference>
<proteinExistence type="predicted"/>
<sequence>MSSLDNPAVQEGSIVLVTGVNGFLGSHIADQFLENGYKVRGTVRDARRSSWLVKFFEKKYGEGMFDLVEVSDMIAETAFDEAVKGVSILVHTTSVVSFDSNPHNVIPPAITGAVNALRAAYSEASVKRFVFTSSSMAAISATPNKPGVLVTEDTWNMDAIKEAWTEPPYGPERVWRVYAASKAQAEQEVWRFHQTHRDQRPDIVVNSILPAFNFGKVLDPVNQGLPSSSGLPYALWKGEVTPMHEMIVRGAYNYYVNVQDTGRLHFAAAVFPHVKDQRIFAFAGRFSWDSVLEILRKHEPNKDFPGNFSGGIDPNEIQPCGKAEQLLQDLGRPGWTSLEESILSNIEP</sequence>
<dbReference type="EMBL" id="CP090030">
    <property type="protein sequence ID" value="UPK89102.1"/>
    <property type="molecule type" value="Genomic_DNA"/>
</dbReference>
<dbReference type="Proteomes" id="UP000830768">
    <property type="component" value="Chromosome 1"/>
</dbReference>